<feature type="compositionally biased region" description="Pro residues" evidence="1">
    <location>
        <begin position="35"/>
        <end position="45"/>
    </location>
</feature>
<feature type="non-terminal residue" evidence="2">
    <location>
        <position position="59"/>
    </location>
</feature>
<dbReference type="EMBL" id="JASSZA010000019">
    <property type="protein sequence ID" value="KAK2088800.1"/>
    <property type="molecule type" value="Genomic_DNA"/>
</dbReference>
<organism evidence="2 3">
    <name type="scientific">Saguinus oedipus</name>
    <name type="common">Cotton-top tamarin</name>
    <name type="synonym">Oedipomidas oedipus</name>
    <dbReference type="NCBI Taxonomy" id="9490"/>
    <lineage>
        <taxon>Eukaryota</taxon>
        <taxon>Metazoa</taxon>
        <taxon>Chordata</taxon>
        <taxon>Craniata</taxon>
        <taxon>Vertebrata</taxon>
        <taxon>Euteleostomi</taxon>
        <taxon>Mammalia</taxon>
        <taxon>Eutheria</taxon>
        <taxon>Euarchontoglires</taxon>
        <taxon>Primates</taxon>
        <taxon>Haplorrhini</taxon>
        <taxon>Platyrrhini</taxon>
        <taxon>Cebidae</taxon>
        <taxon>Callitrichinae</taxon>
        <taxon>Saguinus</taxon>
    </lineage>
</organism>
<keyword evidence="3" id="KW-1185">Reference proteome</keyword>
<feature type="compositionally biased region" description="Basic and acidic residues" evidence="1">
    <location>
        <begin position="1"/>
        <end position="19"/>
    </location>
</feature>
<proteinExistence type="predicted"/>
<name>A0ABQ9TWC4_SAGOE</name>
<evidence type="ECO:0000313" key="2">
    <source>
        <dbReference type="EMBL" id="KAK2088800.1"/>
    </source>
</evidence>
<sequence length="59" mass="6125">APPHARADQPRPRHAERRAQKPMGGCGRPRTGPSAPAPSPPPAPVPGVRGRACRGFSVV</sequence>
<evidence type="ECO:0000256" key="1">
    <source>
        <dbReference type="SAM" id="MobiDB-lite"/>
    </source>
</evidence>
<reference evidence="2 3" key="1">
    <citation type="submission" date="2023-05" db="EMBL/GenBank/DDBJ databases">
        <title>B98-5 Cell Line De Novo Hybrid Assembly: An Optical Mapping Approach.</title>
        <authorList>
            <person name="Kananen K."/>
            <person name="Auerbach J.A."/>
            <person name="Kautto E."/>
            <person name="Blachly J.S."/>
        </authorList>
    </citation>
    <scope>NUCLEOTIDE SEQUENCE [LARGE SCALE GENOMIC DNA]</scope>
    <source>
        <strain evidence="2">B95-8</strain>
        <tissue evidence="2">Cell line</tissue>
    </source>
</reference>
<dbReference type="Proteomes" id="UP001266305">
    <property type="component" value="Unassembled WGS sequence"/>
</dbReference>
<comment type="caution">
    <text evidence="2">The sequence shown here is derived from an EMBL/GenBank/DDBJ whole genome shotgun (WGS) entry which is preliminary data.</text>
</comment>
<accession>A0ABQ9TWC4</accession>
<feature type="region of interest" description="Disordered" evidence="1">
    <location>
        <begin position="1"/>
        <end position="59"/>
    </location>
</feature>
<protein>
    <submittedName>
        <fullName evidence="2">Uncharacterized protein</fullName>
    </submittedName>
</protein>
<gene>
    <name evidence="2" type="ORF">P7K49_034707</name>
</gene>
<feature type="non-terminal residue" evidence="2">
    <location>
        <position position="1"/>
    </location>
</feature>
<evidence type="ECO:0000313" key="3">
    <source>
        <dbReference type="Proteomes" id="UP001266305"/>
    </source>
</evidence>